<feature type="domain" description="Peptidase M16C associated" evidence="2">
    <location>
        <begin position="464"/>
        <end position="714"/>
    </location>
</feature>
<organism evidence="3 4">
    <name type="scientific">Holtiella tumoricola</name>
    <dbReference type="NCBI Taxonomy" id="3018743"/>
    <lineage>
        <taxon>Bacteria</taxon>
        <taxon>Bacillati</taxon>
        <taxon>Bacillota</taxon>
        <taxon>Clostridia</taxon>
        <taxon>Lachnospirales</taxon>
        <taxon>Cellulosilyticaceae</taxon>
        <taxon>Holtiella</taxon>
    </lineage>
</organism>
<dbReference type="SMART" id="SM01264">
    <property type="entry name" value="M16C_associated"/>
    <property type="match status" value="1"/>
</dbReference>
<dbReference type="Proteomes" id="UP001169242">
    <property type="component" value="Unassembled WGS sequence"/>
</dbReference>
<evidence type="ECO:0000313" key="3">
    <source>
        <dbReference type="EMBL" id="MDA3733084.1"/>
    </source>
</evidence>
<dbReference type="Pfam" id="PF22516">
    <property type="entry name" value="PreP_C"/>
    <property type="match status" value="1"/>
</dbReference>
<evidence type="ECO:0000259" key="2">
    <source>
        <dbReference type="SMART" id="SM01264"/>
    </source>
</evidence>
<dbReference type="Pfam" id="PF08367">
    <property type="entry name" value="M16C_assoc"/>
    <property type="match status" value="1"/>
</dbReference>
<comment type="caution">
    <text evidence="3">The sequence shown here is derived from an EMBL/GenBank/DDBJ whole genome shotgun (WGS) entry which is preliminary data.</text>
</comment>
<dbReference type="RefSeq" id="WP_271012994.1">
    <property type="nucleotide sequence ID" value="NZ_JAQIFT010000059.1"/>
</dbReference>
<dbReference type="Pfam" id="PF05193">
    <property type="entry name" value="Peptidase_M16_C"/>
    <property type="match status" value="1"/>
</dbReference>
<protein>
    <submittedName>
        <fullName evidence="3">Insulinase family protein</fullName>
    </submittedName>
</protein>
<keyword evidence="4" id="KW-1185">Reference proteome</keyword>
<dbReference type="SUPFAM" id="SSF63411">
    <property type="entry name" value="LuxS/MPP-like metallohydrolase"/>
    <property type="match status" value="4"/>
</dbReference>
<dbReference type="InterPro" id="IPR013578">
    <property type="entry name" value="Peptidase_M16C_assoc"/>
</dbReference>
<dbReference type="EMBL" id="JAQIFT010000059">
    <property type="protein sequence ID" value="MDA3733084.1"/>
    <property type="molecule type" value="Genomic_DNA"/>
</dbReference>
<gene>
    <name evidence="3" type="ORF">PBV87_16530</name>
</gene>
<dbReference type="PANTHER" id="PTHR43016">
    <property type="entry name" value="PRESEQUENCE PROTEASE"/>
    <property type="match status" value="1"/>
</dbReference>
<dbReference type="Pfam" id="PF00675">
    <property type="entry name" value="Peptidase_M16"/>
    <property type="match status" value="1"/>
</dbReference>
<evidence type="ECO:0000313" key="4">
    <source>
        <dbReference type="Proteomes" id="UP001169242"/>
    </source>
</evidence>
<evidence type="ECO:0000256" key="1">
    <source>
        <dbReference type="SAM" id="Coils"/>
    </source>
</evidence>
<dbReference type="PANTHER" id="PTHR43016:SF13">
    <property type="entry name" value="PRESEQUENCE PROTEASE, MITOCHONDRIAL"/>
    <property type="match status" value="1"/>
</dbReference>
<sequence>MLLQQIAQENGFLLIEEEWIEEIGSYARIYEHIKSGARLIQLDNEDNHQVFTASFKTLPTNNTGVAHIVEHTVCCASKKYPLKDTFMELDKGSLNTSLNACTYKDMTMYYCASQNEKDFGNLIEVYLDLIFHPLIHERLYLFKQEGWRYSIEDAESPLSYTGIVYNEMNGEYMEPSTRLEHLIHENLFPDTCYKYDSGGKPEEIVKLDEKAFLSFYDTYYKPSNCTFFLYGKCDLQARLKQLDEVLQAFVKEEIRADIPLQKPFETLKMCQGYYPIEAKEEKEEALLALTFVVGEIHNVTLRLAFEMLEHMLLKSPASPLYEVLLGKKSIGKSIDESGYDTGKRQPTFSIILNGTHKAHHNTFKKRIFNVFKKLVKEGISKDLIDAAFNTVTFSLKEGDTPWEAKGVILSEEVQMGVLYDGHPFSHLKYEKALQEIAEQKDKGYFEQIIETYFLNNSHAVCALLEPDEKQYEMEEIKFNNELEAYKQSLTQEGLTKLILASETLEDLQEQQNAIEDLEKLPHLSLEDLPNHPKYPTFTTSQEEGITWQWHHLDTQDIAYIHVLFDVASVSQKDLNYLGLLSNLLTYVGTTHYSYHALENAINKETGGLNCSVQAYAECNNTHAFKPYLKISLKVLMSQLESLPHLLEEITCHTQFNDEMKVHELIDLILYEMERSFKSTPEYRATRTLYTYGSQAAIYEDYVSGMIYYDFLKALKVELIEDRKKGFKRLVENLERLYKQIIQRQDLFVSVTAPAQSQPTVKNYLEQFIGCLPVQQLQKVTYQFEPEIKNQAFYTATGVQAITMGGNFKDLGFNFTGSLYVLNHILDSTYLWDKVRLQGGAYGAQLTLGRDGNMVFCSSCDPELGATLEAFNEAVAFIQKLDLSLKELERCIIGTIGGLTNPLTMEQKSEQVLIYGLTHVTKDIIEKEWQEVLNTTIEDLRNCADLVEAVCKLNGTCVIGNRTKIMEEASRFKSIESL</sequence>
<proteinExistence type="predicted"/>
<dbReference type="InterPro" id="IPR007863">
    <property type="entry name" value="Peptidase_M16_C"/>
</dbReference>
<dbReference type="AlphaFoldDB" id="A0AA42J1Z9"/>
<accession>A0AA42J1Z9</accession>
<keyword evidence="1" id="KW-0175">Coiled coil</keyword>
<dbReference type="GO" id="GO:0004222">
    <property type="term" value="F:metalloendopeptidase activity"/>
    <property type="evidence" value="ECO:0007669"/>
    <property type="project" value="TreeGrafter"/>
</dbReference>
<dbReference type="InterPro" id="IPR011765">
    <property type="entry name" value="Pept_M16_N"/>
</dbReference>
<dbReference type="Gene3D" id="3.30.830.10">
    <property type="entry name" value="Metalloenzyme, LuxS/M16 peptidase-like"/>
    <property type="match status" value="4"/>
</dbReference>
<dbReference type="InterPro" id="IPR011249">
    <property type="entry name" value="Metalloenz_LuxS/M16"/>
</dbReference>
<name>A0AA42J1Z9_9FIRM</name>
<feature type="coiled-coil region" evidence="1">
    <location>
        <begin position="716"/>
        <end position="743"/>
    </location>
</feature>
<dbReference type="GO" id="GO:0016485">
    <property type="term" value="P:protein processing"/>
    <property type="evidence" value="ECO:0007669"/>
    <property type="project" value="TreeGrafter"/>
</dbReference>
<reference evidence="3" key="1">
    <citation type="journal article" date="2023" name="Int. J. Syst. Evol. Microbiol.">
        <title>&lt;i&gt;Holtiella tumoricola&lt;/i&gt; gen. nov. sp. nov., isolated from a human clinical sample.</title>
        <authorList>
            <person name="Allen-Vercoe E."/>
            <person name="Daigneault M.C."/>
            <person name="Vancuren S.J."/>
            <person name="Cochrane K."/>
            <person name="O'Neal L.L."/>
            <person name="Sankaranarayanan K."/>
            <person name="Lawson P.A."/>
        </authorList>
    </citation>
    <scope>NUCLEOTIDE SEQUENCE</scope>
    <source>
        <strain evidence="3">CC70A</strain>
    </source>
</reference>
<dbReference type="InterPro" id="IPR055130">
    <property type="entry name" value="PreP_C"/>
</dbReference>
<dbReference type="GO" id="GO:0046872">
    <property type="term" value="F:metal ion binding"/>
    <property type="evidence" value="ECO:0007669"/>
    <property type="project" value="InterPro"/>
</dbReference>